<feature type="compositionally biased region" description="Polar residues" evidence="1">
    <location>
        <begin position="179"/>
        <end position="188"/>
    </location>
</feature>
<feature type="domain" description="NID" evidence="2">
    <location>
        <begin position="4"/>
        <end position="40"/>
    </location>
</feature>
<feature type="compositionally biased region" description="Low complexity" evidence="1">
    <location>
        <begin position="219"/>
        <end position="249"/>
    </location>
</feature>
<organism evidence="3 4">
    <name type="scientific">Carassius auratus</name>
    <name type="common">Goldfish</name>
    <dbReference type="NCBI Taxonomy" id="7957"/>
    <lineage>
        <taxon>Eukaryota</taxon>
        <taxon>Metazoa</taxon>
        <taxon>Chordata</taxon>
        <taxon>Craniata</taxon>
        <taxon>Vertebrata</taxon>
        <taxon>Euteleostomi</taxon>
        <taxon>Actinopterygii</taxon>
        <taxon>Neopterygii</taxon>
        <taxon>Teleostei</taxon>
        <taxon>Ostariophysi</taxon>
        <taxon>Cypriniformes</taxon>
        <taxon>Cyprinidae</taxon>
        <taxon>Cyprininae</taxon>
        <taxon>Carassius</taxon>
    </lineage>
</organism>
<dbReference type="InterPro" id="IPR009909">
    <property type="entry name" value="Nmi/IFP35_dom"/>
</dbReference>
<evidence type="ECO:0000256" key="1">
    <source>
        <dbReference type="SAM" id="MobiDB-lite"/>
    </source>
</evidence>
<feature type="compositionally biased region" description="Low complexity" evidence="1">
    <location>
        <begin position="431"/>
        <end position="443"/>
    </location>
</feature>
<name>A0A6P6MJW0_CARAU</name>
<dbReference type="GeneID" id="113068241"/>
<reference evidence="4" key="1">
    <citation type="submission" date="2025-08" db="UniProtKB">
        <authorList>
            <consortium name="RefSeq"/>
        </authorList>
    </citation>
    <scope>IDENTIFICATION</scope>
    <source>
        <strain evidence="4">Wakin</strain>
        <tissue evidence="4">Muscle</tissue>
    </source>
</reference>
<dbReference type="InterPro" id="IPR012677">
    <property type="entry name" value="Nucleotide-bd_a/b_plait_sf"/>
</dbReference>
<feature type="compositionally biased region" description="Basic residues" evidence="1">
    <location>
        <begin position="404"/>
        <end position="416"/>
    </location>
</feature>
<feature type="region of interest" description="Disordered" evidence="1">
    <location>
        <begin position="178"/>
        <end position="264"/>
    </location>
</feature>
<sequence>MDMKEMVIEVNGLPDNYSSKEMIDKLTMHFLRPSNKGGEVLIVIYPTSNKGQAYVVFEEEEVPGVLKHNHVLELDSQFYPLDVKKMHQPKLDIPAEAFLNVKMFSSPRKIRDILHSRGFQVSETSSGELHLQGTFLNLKRIHRKLMHLLAQEIHPQRRTPSQYSNGFSSDSVLRASSSDYDQGSYSTSRHSHSNGHSVYAAGRNTSSGINSRSPDRQALVQASSSLDVSSSAESSFSSPTRSFEDSSTSVRQRNLSSPKRKTEDSLHVDPDVFKYVMRFKKSFIEKIESDYHTKIDHEDDSGVVKVKVSGGACEKAAKEMSEFMQAMSLSLCTHVIDLTELDSSQKNHIFQKANSFQKIYSVLIRQESDIIKVVGSSKDSYEAKENLLGREVDHAPPGNFTRNTLRRSRSLPRTKTRAREENTDLGQSPGAVYTTTVSSSSASHYRTDSQLQQEVQQERGRKPTKSSTPRGRAHSASRLQHKDQSRVNQEASSSHQQDSTPSDVVQTPKQKTPKIRSPLFSVSVDKIKKKYKDTV</sequence>
<gene>
    <name evidence="4" type="primary">LOC113068241</name>
</gene>
<evidence type="ECO:0000313" key="3">
    <source>
        <dbReference type="Proteomes" id="UP000515129"/>
    </source>
</evidence>
<accession>A0A6P6MJW0</accession>
<feature type="compositionally biased region" description="Polar residues" evidence="1">
    <location>
        <begin position="486"/>
        <end position="510"/>
    </location>
</feature>
<dbReference type="Proteomes" id="UP000515129">
    <property type="component" value="Linkage group LG44F"/>
</dbReference>
<dbReference type="AlphaFoldDB" id="A0A6P6MJW0"/>
<keyword evidence="3" id="KW-1185">Reference proteome</keyword>
<protein>
    <submittedName>
        <fullName evidence="4">Uncharacterized protein LOC113068241 isoform X1</fullName>
    </submittedName>
</protein>
<feature type="compositionally biased region" description="Polar residues" evidence="1">
    <location>
        <begin position="203"/>
        <end position="212"/>
    </location>
</feature>
<evidence type="ECO:0000259" key="2">
    <source>
        <dbReference type="Pfam" id="PF07292"/>
    </source>
</evidence>
<dbReference type="PANTHER" id="PTHR15225">
    <property type="entry name" value="INTERFERON-INDUCED PROTEIN 35/NMI N-MYC/STAT INTERACTING PROTEIN"/>
    <property type="match status" value="1"/>
</dbReference>
<dbReference type="OrthoDB" id="9948435at2759"/>
<proteinExistence type="predicted"/>
<dbReference type="Gene3D" id="3.30.70.330">
    <property type="match status" value="1"/>
</dbReference>
<feature type="region of interest" description="Disordered" evidence="1">
    <location>
        <begin position="388"/>
        <end position="535"/>
    </location>
</feature>
<evidence type="ECO:0000313" key="4">
    <source>
        <dbReference type="RefSeq" id="XP_026096684.1"/>
    </source>
</evidence>
<dbReference type="Pfam" id="PF07292">
    <property type="entry name" value="NID"/>
    <property type="match status" value="1"/>
</dbReference>
<dbReference type="RefSeq" id="XP_026096684.1">
    <property type="nucleotide sequence ID" value="XM_026240899.1"/>
</dbReference>
<dbReference type="PANTHER" id="PTHR15225:SF8">
    <property type="entry name" value="RNA-BINDING PROTEIN 43"/>
    <property type="match status" value="1"/>
</dbReference>
<dbReference type="KEGG" id="caua:113068241"/>